<evidence type="ECO:0000313" key="1">
    <source>
        <dbReference type="EMBL" id="BCO29373.1"/>
    </source>
</evidence>
<evidence type="ECO:0008006" key="3">
    <source>
        <dbReference type="Google" id="ProtNLM"/>
    </source>
</evidence>
<dbReference type="SUPFAM" id="SSF49373">
    <property type="entry name" value="Invasin/intimin cell-adhesion fragments"/>
    <property type="match status" value="1"/>
</dbReference>
<dbReference type="Gene3D" id="2.60.40.10">
    <property type="entry name" value="Immunoglobulins"/>
    <property type="match status" value="1"/>
</dbReference>
<reference evidence="1 2" key="1">
    <citation type="journal article" date="2021" name="Microbiol. Spectr.">
        <title>A Single Bacterium Capable of Oxidation and Reduction of Iron at Circumneutral pH.</title>
        <authorList>
            <person name="Kato S."/>
            <person name="Ohkuma M."/>
        </authorList>
    </citation>
    <scope>NUCLEOTIDE SEQUENCE [LARGE SCALE GENOMIC DNA]</scope>
    <source>
        <strain evidence="1 2">MIZ03</strain>
    </source>
</reference>
<name>A0ABM7MSN3_9BURK</name>
<dbReference type="Proteomes" id="UP000824366">
    <property type="component" value="Chromosome"/>
</dbReference>
<dbReference type="InterPro" id="IPR009045">
    <property type="entry name" value="Zn_M74/Hedgehog-like"/>
</dbReference>
<sequence>MHSRSAALTPPLGFDPELFPNLPNGYDGNIYDSEAAALAAAKQAVFGPSGIHAALSLEQICGGVYISADLSFVAGGGAGEINFFDSGTYPLANFPGMSILFFKAIKGVCIDGRIARTLDVAYAPGYILRCTQTSVANISLSGPSETRPSGTGGSAVATLTAKVTDSTAPKAGVAVQFSVDVTPNSGGHEHHDAARLKGTLSGTQGITDANGEVKVTFIATEVAGTHTVKATCATCANSPATKEIQVKVPDLLPISPNAPQNADGTFVYALTSVDKTHQGNGRYHHNQYYLTEQSRQNLRAMISDFAAEGWGTVALNDASLYWGGRYDITSNWKAPHAGHREGREIDISFARAGNPISAPKQKVFYDKFCKNKKVSFPFSILHHYVKNPHFHVYLEKQTACWTSEK</sequence>
<keyword evidence="2" id="KW-1185">Reference proteome</keyword>
<dbReference type="InterPro" id="IPR008964">
    <property type="entry name" value="Invasin/intimin_cell_adhesion"/>
</dbReference>
<protein>
    <recommendedName>
        <fullName evidence="3">Big-1 domain-containing protein</fullName>
    </recommendedName>
</protein>
<organism evidence="1 2">
    <name type="scientific">Rhodoferax lithotrophicus</name>
    <dbReference type="NCBI Taxonomy" id="2798804"/>
    <lineage>
        <taxon>Bacteria</taxon>
        <taxon>Pseudomonadati</taxon>
        <taxon>Pseudomonadota</taxon>
        <taxon>Betaproteobacteria</taxon>
        <taxon>Burkholderiales</taxon>
        <taxon>Comamonadaceae</taxon>
        <taxon>Rhodoferax</taxon>
    </lineage>
</organism>
<gene>
    <name evidence="1" type="ORF">MIZ03_4296</name>
</gene>
<dbReference type="EMBL" id="AP024238">
    <property type="protein sequence ID" value="BCO29373.1"/>
    <property type="molecule type" value="Genomic_DNA"/>
</dbReference>
<dbReference type="RefSeq" id="WP_223905362.1">
    <property type="nucleotide sequence ID" value="NZ_AP024238.1"/>
</dbReference>
<proteinExistence type="predicted"/>
<evidence type="ECO:0000313" key="2">
    <source>
        <dbReference type="Proteomes" id="UP000824366"/>
    </source>
</evidence>
<dbReference type="InterPro" id="IPR013783">
    <property type="entry name" value="Ig-like_fold"/>
</dbReference>
<accession>A0ABM7MSN3</accession>
<dbReference type="Gene3D" id="3.30.1380.10">
    <property type="match status" value="1"/>
</dbReference>